<feature type="binding site" evidence="6">
    <location>
        <position position="208"/>
    </location>
    <ligand>
        <name>substrate</name>
    </ligand>
</feature>
<dbReference type="EMBL" id="HG316468">
    <property type="protein sequence ID" value="CDF91916.1"/>
    <property type="molecule type" value="Genomic_DNA"/>
</dbReference>
<evidence type="ECO:0000313" key="9">
    <source>
        <dbReference type="Proteomes" id="UP000019375"/>
    </source>
</evidence>
<dbReference type="EC" id="3.5.1.4" evidence="3"/>
<reference evidence="9" key="1">
    <citation type="journal article" date="2013" name="Genome Announc.">
        <title>Genome sequence of the food spoilage yeast Zygosaccharomyces bailii CLIB 213(T).</title>
        <authorList>
            <person name="Galeote V."/>
            <person name="Bigey F."/>
            <person name="Devillers H."/>
            <person name="Neuveglise C."/>
            <person name="Dequin S."/>
        </authorList>
    </citation>
    <scope>NUCLEOTIDE SEQUENCE [LARGE SCALE GENOMIC DNA]</scope>
    <source>
        <strain evidence="9">CLIB 213 / ATCC 58445 / CBS 680 / CCRC 21525 / NBRC 1098 / NCYC 1416 / NRRL Y-2227</strain>
    </source>
</reference>
<organism evidence="8 9">
    <name type="scientific">Zygosaccharomyces bailii (strain CLIB 213 / ATCC 58445 / CBS 680 / BCRC 21525 / NBRC 1098 / NCYC 1416 / NRRL Y-2227)</name>
    <dbReference type="NCBI Taxonomy" id="1333698"/>
    <lineage>
        <taxon>Eukaryota</taxon>
        <taxon>Fungi</taxon>
        <taxon>Dikarya</taxon>
        <taxon>Ascomycota</taxon>
        <taxon>Saccharomycotina</taxon>
        <taxon>Saccharomycetes</taxon>
        <taxon>Saccharomycetales</taxon>
        <taxon>Saccharomycetaceae</taxon>
        <taxon>Zygosaccharomyces</taxon>
    </lineage>
</organism>
<gene>
    <name evidence="8" type="ORF">BN860_01508g</name>
</gene>
<dbReference type="SUPFAM" id="SSF75304">
    <property type="entry name" value="Amidase signature (AS) enzymes"/>
    <property type="match status" value="1"/>
</dbReference>
<evidence type="ECO:0000256" key="3">
    <source>
        <dbReference type="ARBA" id="ARBA00012922"/>
    </source>
</evidence>
<dbReference type="GO" id="GO:0004040">
    <property type="term" value="F:amidase activity"/>
    <property type="evidence" value="ECO:0007669"/>
    <property type="project" value="UniProtKB-EC"/>
</dbReference>
<dbReference type="AlphaFoldDB" id="A0A8J2TCS1"/>
<name>A0A8J2TCS1_ZYGB2</name>
<dbReference type="PROSITE" id="PS00571">
    <property type="entry name" value="AMIDASES"/>
    <property type="match status" value="1"/>
</dbReference>
<evidence type="ECO:0000256" key="1">
    <source>
        <dbReference type="ARBA" id="ARBA00001311"/>
    </source>
</evidence>
<dbReference type="PANTHER" id="PTHR46072:SF11">
    <property type="entry name" value="AMIDASE-RELATED"/>
    <property type="match status" value="1"/>
</dbReference>
<dbReference type="Pfam" id="PF01425">
    <property type="entry name" value="Amidase"/>
    <property type="match status" value="1"/>
</dbReference>
<comment type="catalytic activity">
    <reaction evidence="1">
        <text>a monocarboxylic acid amide + H2O = a monocarboxylate + NH4(+)</text>
        <dbReference type="Rhea" id="RHEA:12020"/>
        <dbReference type="ChEBI" id="CHEBI:15377"/>
        <dbReference type="ChEBI" id="CHEBI:28938"/>
        <dbReference type="ChEBI" id="CHEBI:35757"/>
        <dbReference type="ChEBI" id="CHEBI:83628"/>
        <dbReference type="EC" id="3.5.1.4"/>
    </reaction>
</comment>
<evidence type="ECO:0000256" key="6">
    <source>
        <dbReference type="PIRSR" id="PIRSR001221-2"/>
    </source>
</evidence>
<proteinExistence type="inferred from homology"/>
<sequence>MTRNWELKVQEKKKHLLQAIPPEWRIENAKQSMISAGFSNTRHYLNSMLPAKEVAITNMTVCQLQNDIKQGAKTAYEVCYSFCHRAAIAHQILNCCIEIFFDQALKRASDLDEYFKQTGEIVGPLHGIPISLKDQLNLPGIDTTIGYVSYAGNPSKSKSLLAQVLEEKGAVFYVKTTVPMAMMAPETESNLHGYTYNAINHEFSSGGSSGGEGALIAAGGSPLGIGTDIGGSIRIPASFQGLYALRPSHGRITYMGVANSYLGQEVIPSVIGPLATCLGDIELFMKIIVGSHTWEQDPKVVPMEWRDVSSLKAEKLRFGIMWTDGLITPHPPITRALRETVEVLKKAGHEVVEWKFPYQKDVLELAEKVFGADRGKEIFEMCKISGEPIAECIKPLVDFDADDDGTHPNVIDVTKWWELGEKKSFLREKFLEYWLHTSKETSDSQPIDAILCPVWPTAGFKKGESRYAAVNYTAQFNVLDLTSVILPVTTVMPESDLPISNFTPMTALDELIQSYYDPEYFDRMPVCIQVACRRLEEEKAIAVASVVEQLLET</sequence>
<dbReference type="PANTHER" id="PTHR46072">
    <property type="entry name" value="AMIDASE-RELATED-RELATED"/>
    <property type="match status" value="1"/>
</dbReference>
<dbReference type="Proteomes" id="UP000019375">
    <property type="component" value="Unassembled WGS sequence"/>
</dbReference>
<feature type="binding site" evidence="6">
    <location>
        <position position="182"/>
    </location>
    <ligand>
        <name>substrate</name>
    </ligand>
</feature>
<evidence type="ECO:0000313" key="8">
    <source>
        <dbReference type="EMBL" id="CDF91916.1"/>
    </source>
</evidence>
<accession>A0A8J2TCS1</accession>
<feature type="domain" description="Amidase" evidence="7">
    <location>
        <begin position="78"/>
        <end position="539"/>
    </location>
</feature>
<keyword evidence="4" id="KW-0378">Hydrolase</keyword>
<dbReference type="InterPro" id="IPR020556">
    <property type="entry name" value="Amidase_CS"/>
</dbReference>
<dbReference type="PIRSF" id="PIRSF001221">
    <property type="entry name" value="Amidase_fungi"/>
    <property type="match status" value="1"/>
</dbReference>
<feature type="binding site" evidence="6">
    <location>
        <begin position="229"/>
        <end position="232"/>
    </location>
    <ligand>
        <name>substrate</name>
    </ligand>
</feature>
<feature type="active site" description="Charge relay system" evidence="5">
    <location>
        <position position="208"/>
    </location>
</feature>
<evidence type="ECO:0000256" key="4">
    <source>
        <dbReference type="ARBA" id="ARBA00022801"/>
    </source>
</evidence>
<evidence type="ECO:0000256" key="2">
    <source>
        <dbReference type="ARBA" id="ARBA00009199"/>
    </source>
</evidence>
<dbReference type="InterPro" id="IPR036928">
    <property type="entry name" value="AS_sf"/>
</dbReference>
<feature type="active site" description="Acyl-ester intermediate" evidence="5">
    <location>
        <position position="232"/>
    </location>
</feature>
<dbReference type="Gene3D" id="3.90.1300.10">
    <property type="entry name" value="Amidase signature (AS) domain"/>
    <property type="match status" value="1"/>
</dbReference>
<dbReference type="InterPro" id="IPR023631">
    <property type="entry name" value="Amidase_dom"/>
</dbReference>
<evidence type="ECO:0000256" key="5">
    <source>
        <dbReference type="PIRSR" id="PIRSR001221-1"/>
    </source>
</evidence>
<dbReference type="OrthoDB" id="6428749at2759"/>
<keyword evidence="9" id="KW-1185">Reference proteome</keyword>
<feature type="active site" description="Charge relay system" evidence="5">
    <location>
        <position position="133"/>
    </location>
</feature>
<protein>
    <recommendedName>
        <fullName evidence="3">amidase</fullName>
        <ecNumber evidence="3">3.5.1.4</ecNumber>
    </recommendedName>
</protein>
<comment type="similarity">
    <text evidence="2">Belongs to the amidase family.</text>
</comment>
<evidence type="ECO:0000259" key="7">
    <source>
        <dbReference type="Pfam" id="PF01425"/>
    </source>
</evidence>